<comment type="caution">
    <text evidence="3">The sequence shown here is derived from an EMBL/GenBank/DDBJ whole genome shotgun (WGS) entry which is preliminary data.</text>
</comment>
<accession>A0A268QVS2</accession>
<feature type="non-terminal residue" evidence="3">
    <location>
        <position position="1"/>
    </location>
</feature>
<reference evidence="3 4" key="1">
    <citation type="submission" date="2017-07" db="EMBL/GenBank/DDBJ databases">
        <title>Isolation and whole genome analysis of endospore-forming bacteria from heroin.</title>
        <authorList>
            <person name="Kalinowski J."/>
            <person name="Ahrens B."/>
            <person name="Al-Dilaimi A."/>
            <person name="Winkler A."/>
            <person name="Wibberg D."/>
            <person name="Schleenbecker U."/>
            <person name="Ruckert C."/>
            <person name="Wolfel R."/>
            <person name="Grass G."/>
        </authorList>
    </citation>
    <scope>NUCLEOTIDE SEQUENCE [LARGE SCALE GENOMIC DNA]</scope>
    <source>
        <strain evidence="3 4">7523-2</strain>
    </source>
</reference>
<dbReference type="PANTHER" id="PTHR43197:SF1">
    <property type="entry name" value="UTP--GLUCOSE-1-PHOSPHATE URIDYLYLTRANSFERASE"/>
    <property type="match status" value="1"/>
</dbReference>
<evidence type="ECO:0000256" key="2">
    <source>
        <dbReference type="ARBA" id="ARBA00022695"/>
    </source>
</evidence>
<protein>
    <submittedName>
        <fullName evidence="3">UTP--glucose-1-phosphate uridylyltransferase</fullName>
    </submittedName>
</protein>
<gene>
    <name evidence="3" type="ORF">CHH61_26305</name>
</gene>
<evidence type="ECO:0000313" key="3">
    <source>
        <dbReference type="EMBL" id="PAF11626.1"/>
    </source>
</evidence>
<dbReference type="GO" id="GO:0003983">
    <property type="term" value="F:UTP:glucose-1-phosphate uridylyltransferase activity"/>
    <property type="evidence" value="ECO:0007669"/>
    <property type="project" value="InterPro"/>
</dbReference>
<dbReference type="InterPro" id="IPR029044">
    <property type="entry name" value="Nucleotide-diphossugar_trans"/>
</dbReference>
<evidence type="ECO:0000256" key="1">
    <source>
        <dbReference type="ARBA" id="ARBA00022679"/>
    </source>
</evidence>
<dbReference type="AlphaFoldDB" id="A0A268QVS2"/>
<dbReference type="InterPro" id="IPR005771">
    <property type="entry name" value="GalU_uridylyltTrfase_bac/arc"/>
</dbReference>
<keyword evidence="2 3" id="KW-0548">Nucleotidyltransferase</keyword>
<name>A0A268QVS2_SHOCL</name>
<dbReference type="Gene3D" id="3.90.550.10">
    <property type="entry name" value="Spore Coat Polysaccharide Biosynthesis Protein SpsA, Chain A"/>
    <property type="match status" value="1"/>
</dbReference>
<dbReference type="SUPFAM" id="SSF53448">
    <property type="entry name" value="Nucleotide-diphospho-sugar transferases"/>
    <property type="match status" value="1"/>
</dbReference>
<organism evidence="3 4">
    <name type="scientific">Shouchella clausii</name>
    <name type="common">Alkalihalobacillus clausii</name>
    <dbReference type="NCBI Taxonomy" id="79880"/>
    <lineage>
        <taxon>Bacteria</taxon>
        <taxon>Bacillati</taxon>
        <taxon>Bacillota</taxon>
        <taxon>Bacilli</taxon>
        <taxon>Bacillales</taxon>
        <taxon>Bacillaceae</taxon>
        <taxon>Shouchella</taxon>
    </lineage>
</organism>
<dbReference type="PANTHER" id="PTHR43197">
    <property type="entry name" value="UTP--GLUCOSE-1-PHOSPHATE URIDYLYLTRANSFERASE"/>
    <property type="match status" value="1"/>
</dbReference>
<dbReference type="GO" id="GO:0006011">
    <property type="term" value="P:UDP-alpha-D-glucose metabolic process"/>
    <property type="evidence" value="ECO:0007669"/>
    <property type="project" value="InterPro"/>
</dbReference>
<dbReference type="Proteomes" id="UP000216133">
    <property type="component" value="Unassembled WGS sequence"/>
</dbReference>
<dbReference type="EMBL" id="NPBS01000966">
    <property type="protein sequence ID" value="PAF11626.1"/>
    <property type="molecule type" value="Genomic_DNA"/>
</dbReference>
<evidence type="ECO:0000313" key="4">
    <source>
        <dbReference type="Proteomes" id="UP000216133"/>
    </source>
</evidence>
<feature type="non-terminal residue" evidence="3">
    <location>
        <position position="69"/>
    </location>
</feature>
<sequence length="69" mass="7684">QTKDSTPCLLQLIQVFNKYQQAVVGVQKVSLEDVSKYGIVRYASEPIADSIYNILDLIEKPTVDKAPSN</sequence>
<proteinExistence type="predicted"/>
<keyword evidence="1 3" id="KW-0808">Transferase</keyword>